<dbReference type="InterPro" id="IPR051677">
    <property type="entry name" value="AfsR-DnrI-RedD_regulator"/>
</dbReference>
<keyword evidence="3" id="KW-0238">DNA-binding</keyword>
<accession>A0ABX2FGJ1</accession>
<comment type="caution">
    <text evidence="7">The sequence shown here is derived from an EMBL/GenBank/DDBJ whole genome shotgun (WGS) entry which is preliminary data.</text>
</comment>
<dbReference type="InterPro" id="IPR011990">
    <property type="entry name" value="TPR-like_helical_dom_sf"/>
</dbReference>
<dbReference type="InterPro" id="IPR027417">
    <property type="entry name" value="P-loop_NTPase"/>
</dbReference>
<evidence type="ECO:0000256" key="3">
    <source>
        <dbReference type="ARBA" id="ARBA00023125"/>
    </source>
</evidence>
<dbReference type="Pfam" id="PF00931">
    <property type="entry name" value="NB-ARC"/>
    <property type="match status" value="1"/>
</dbReference>
<evidence type="ECO:0000256" key="4">
    <source>
        <dbReference type="ARBA" id="ARBA00023163"/>
    </source>
</evidence>
<keyword evidence="8" id="KW-1185">Reference proteome</keyword>
<gene>
    <name evidence="7" type="ORF">GC106_77950</name>
</gene>
<dbReference type="SUPFAM" id="SSF52540">
    <property type="entry name" value="P-loop containing nucleoside triphosphate hydrolases"/>
    <property type="match status" value="1"/>
</dbReference>
<evidence type="ECO:0000313" key="8">
    <source>
        <dbReference type="Proteomes" id="UP000763557"/>
    </source>
</evidence>
<feature type="domain" description="OmpR/PhoB-type" evidence="5">
    <location>
        <begin position="15"/>
        <end position="87"/>
    </location>
</feature>
<sequence>MKFGVLGPLTVTGPEGEVRLRGEHQRVLLAMLLFHANRPVTTDLLVGALWPDMPPKSYASNLHTYVSRLRARLPGSRIDLAGRGYRLHVATEDVDLLVFREAAAAGRSAARAGQPEKAAMFLRKALAQWRGHPLTDMHVPVLDAELGRLESERLAVFEDCVDAELAVGRHAELAAELQAALTENPLRERLAGQLMLALQHSGRQAEALEVYRMTRATLIDELGIEPGTALRRLHTSLLQGDGDDAPLPRPTWPICQLPAVAADFSGRDRQLAEVTSRLNPGGHSVPVVVLSGEPGAGKTSLSIGAAHQLRSVFPDGQLFVPLSGVDSPRDTGAVLADLLRGLGVSGPAIPDDLQARAATYRGLLTDRKVLVVLDDAADPAQVRPLLPGTPGCAVLITSRRRLSGLAGATRLTVGPLADEEALRLLERIAGRARVSAERTDAVRIARACGNLPLALRIAGTRLALRPNLRLGLLADRLEDEGRRLDELEVSDLQVRASLALSYAALAKTSQVALRRLGLIDTVDLPEWRITTLLDSHSTEGVVEDLVESGLLEPTGTDETGEPRYRLHDLVRVFALERARAEDSTRDRYTSARTIVDAIIGIADVAARRLPWTIPLPRLRGPIPAQPLASDLVKRLTVNPEAWFSAERVNLLNGIPKMSALGWHTDAILVMDRLSVYLWAEGLYADMRVAYQSIADAAENSNPRVAARARSVLALLWHARGQYEKAVDAYRACATELAALGEREALAWVHTNLAACLIAVGRSEESIELTASARIELRDDPFAVGSALRIQLAALNRLGRTEESARIVSEALDVAQSFGEPRQLAMALHDKAWAYVLGEGNLEQARELAEEATTLLRTVGSRSSLAKALRTLGAVLAGLGKREESVRAFREARDIARELTERPRELSCTRAIAAAWIGDGRAGDAIPVLRECLATYREMGSTSATTITLNLLAAAYDCQNDVVAAAQARAEADRLGDPRDTNTAILLKLLLNLAVVPAPAVPAP</sequence>
<dbReference type="SMART" id="SM00028">
    <property type="entry name" value="TPR"/>
    <property type="match status" value="4"/>
</dbReference>
<comment type="similarity">
    <text evidence="1">Belongs to the AfsR/DnrI/RedD regulatory family.</text>
</comment>
<dbReference type="SMART" id="SM01043">
    <property type="entry name" value="BTAD"/>
    <property type="match status" value="1"/>
</dbReference>
<dbReference type="PANTHER" id="PTHR35807">
    <property type="entry name" value="TRANSCRIPTIONAL REGULATOR REDD-RELATED"/>
    <property type="match status" value="1"/>
</dbReference>
<evidence type="ECO:0000256" key="2">
    <source>
        <dbReference type="ARBA" id="ARBA00023015"/>
    </source>
</evidence>
<reference evidence="7 8" key="1">
    <citation type="submission" date="2020-01" db="EMBL/GenBank/DDBJ databases">
        <title>Kibdelosporangium persica a novel Actinomycetes from a hot desert in Iran.</title>
        <authorList>
            <person name="Safaei N."/>
            <person name="Zaburannyi N."/>
            <person name="Mueller R."/>
            <person name="Wink J."/>
        </authorList>
    </citation>
    <scope>NUCLEOTIDE SEQUENCE [LARGE SCALE GENOMIC DNA]</scope>
    <source>
        <strain evidence="7 8">4NS15</strain>
    </source>
</reference>
<dbReference type="Proteomes" id="UP000763557">
    <property type="component" value="Unassembled WGS sequence"/>
</dbReference>
<dbReference type="PANTHER" id="PTHR35807:SF1">
    <property type="entry name" value="TRANSCRIPTIONAL REGULATOR REDD"/>
    <property type="match status" value="1"/>
</dbReference>
<feature type="domain" description="Bacterial transcriptional activator" evidence="6">
    <location>
        <begin position="94"/>
        <end position="238"/>
    </location>
</feature>
<dbReference type="InterPro" id="IPR002182">
    <property type="entry name" value="NB-ARC"/>
</dbReference>
<dbReference type="SMART" id="SM00862">
    <property type="entry name" value="Trans_reg_C"/>
    <property type="match status" value="1"/>
</dbReference>
<dbReference type="InterPro" id="IPR005158">
    <property type="entry name" value="BTAD"/>
</dbReference>
<dbReference type="CDD" id="cd15831">
    <property type="entry name" value="BTAD"/>
    <property type="match status" value="1"/>
</dbReference>
<organism evidence="7 8">
    <name type="scientific">Kibdelosporangium persicum</name>
    <dbReference type="NCBI Taxonomy" id="2698649"/>
    <lineage>
        <taxon>Bacteria</taxon>
        <taxon>Bacillati</taxon>
        <taxon>Actinomycetota</taxon>
        <taxon>Actinomycetes</taxon>
        <taxon>Pseudonocardiales</taxon>
        <taxon>Pseudonocardiaceae</taxon>
        <taxon>Kibdelosporangium</taxon>
    </lineage>
</organism>
<evidence type="ECO:0000313" key="7">
    <source>
        <dbReference type="EMBL" id="NRN70524.1"/>
    </source>
</evidence>
<dbReference type="PRINTS" id="PR00364">
    <property type="entry name" value="DISEASERSIST"/>
</dbReference>
<dbReference type="RefSeq" id="WP_312873295.1">
    <property type="nucleotide sequence ID" value="NZ_CBCSGW010000046.1"/>
</dbReference>
<name>A0ABX2FGJ1_9PSEU</name>
<proteinExistence type="inferred from homology"/>
<dbReference type="Gene3D" id="1.10.10.10">
    <property type="entry name" value="Winged helix-like DNA-binding domain superfamily/Winged helix DNA-binding domain"/>
    <property type="match status" value="1"/>
</dbReference>
<keyword evidence="2" id="KW-0805">Transcription regulation</keyword>
<dbReference type="Pfam" id="PF03704">
    <property type="entry name" value="BTAD"/>
    <property type="match status" value="1"/>
</dbReference>
<dbReference type="InterPro" id="IPR019734">
    <property type="entry name" value="TPR_rpt"/>
</dbReference>
<dbReference type="SUPFAM" id="SSF48452">
    <property type="entry name" value="TPR-like"/>
    <property type="match status" value="3"/>
</dbReference>
<dbReference type="InterPro" id="IPR016032">
    <property type="entry name" value="Sig_transdc_resp-reg_C-effctor"/>
</dbReference>
<evidence type="ECO:0000259" key="5">
    <source>
        <dbReference type="SMART" id="SM00862"/>
    </source>
</evidence>
<evidence type="ECO:0000256" key="1">
    <source>
        <dbReference type="ARBA" id="ARBA00005820"/>
    </source>
</evidence>
<dbReference type="SUPFAM" id="SSF46894">
    <property type="entry name" value="C-terminal effector domain of the bipartite response regulators"/>
    <property type="match status" value="1"/>
</dbReference>
<keyword evidence="4" id="KW-0804">Transcription</keyword>
<dbReference type="InterPro" id="IPR036388">
    <property type="entry name" value="WH-like_DNA-bd_sf"/>
</dbReference>
<dbReference type="Gene3D" id="3.40.50.300">
    <property type="entry name" value="P-loop containing nucleotide triphosphate hydrolases"/>
    <property type="match status" value="1"/>
</dbReference>
<dbReference type="InterPro" id="IPR001867">
    <property type="entry name" value="OmpR/PhoB-type_DNA-bd"/>
</dbReference>
<evidence type="ECO:0000259" key="6">
    <source>
        <dbReference type="SMART" id="SM01043"/>
    </source>
</evidence>
<protein>
    <submittedName>
        <fullName evidence="7">Regulatory protein AfsR</fullName>
    </submittedName>
</protein>
<dbReference type="EMBL" id="JAAATY010000040">
    <property type="protein sequence ID" value="NRN70524.1"/>
    <property type="molecule type" value="Genomic_DNA"/>
</dbReference>
<dbReference type="Gene3D" id="1.25.40.10">
    <property type="entry name" value="Tetratricopeptide repeat domain"/>
    <property type="match status" value="3"/>
</dbReference>